<evidence type="ECO:0000256" key="1">
    <source>
        <dbReference type="SAM" id="Coils"/>
    </source>
</evidence>
<keyword evidence="3" id="KW-1185">Reference proteome</keyword>
<protein>
    <submittedName>
        <fullName evidence="2">Uncharacterized protein</fullName>
    </submittedName>
</protein>
<name>S8FH35_FOMSC</name>
<gene>
    <name evidence="2" type="ORF">FOMPIDRAFT_1049478</name>
</gene>
<dbReference type="STRING" id="743788.S8FH35"/>
<feature type="coiled-coil region" evidence="1">
    <location>
        <begin position="11"/>
        <end position="91"/>
    </location>
</feature>
<dbReference type="HOGENOM" id="CLU_031481_1_1_1"/>
<dbReference type="InParanoid" id="S8FH35"/>
<organism evidence="2 3">
    <name type="scientific">Fomitopsis schrenkii</name>
    <name type="common">Brown rot fungus</name>
    <dbReference type="NCBI Taxonomy" id="2126942"/>
    <lineage>
        <taxon>Eukaryota</taxon>
        <taxon>Fungi</taxon>
        <taxon>Dikarya</taxon>
        <taxon>Basidiomycota</taxon>
        <taxon>Agaricomycotina</taxon>
        <taxon>Agaricomycetes</taxon>
        <taxon>Polyporales</taxon>
        <taxon>Fomitopsis</taxon>
    </lineage>
</organism>
<proteinExistence type="predicted"/>
<sequence>MIVQEAHLSPSRELDHQNRDLQRQLRKATEDTHVWKQKAAEHESERDSARAHANALQKELNTVRNQGEALLKDYNQMKALLEARRQELQDAQRFMRTADTIAESEIVQQVRDLNTEIFNLAQSMSGAERRTGGHERAKRRAAERLVGILGKPLLDLLESVNLHGDTVLLEIAMQAAASERMSWVISTWTNDPGNDSVFASVHRRIQRSESQSVAGQWRALTRKSVEDEYLVNALTEDRLKDGLLALFVHVAALSDAPFLKTEHAEAVQLMVAKALKIRHIIGEAMVSSDYEMVVPRAGTAFAAAEMGDAYKPRGARPRAADSSVLCCTSLGLRRVEKIQGELRVATLVKSDVGLDTLLEDLGVSVDVDDDGMSISS</sequence>
<evidence type="ECO:0000313" key="3">
    <source>
        <dbReference type="Proteomes" id="UP000015241"/>
    </source>
</evidence>
<dbReference type="EMBL" id="KE504147">
    <property type="protein sequence ID" value="EPT00711.1"/>
    <property type="molecule type" value="Genomic_DNA"/>
</dbReference>
<dbReference type="Proteomes" id="UP000015241">
    <property type="component" value="Unassembled WGS sequence"/>
</dbReference>
<reference evidence="2 3" key="1">
    <citation type="journal article" date="2012" name="Science">
        <title>The Paleozoic origin of enzymatic lignin decomposition reconstructed from 31 fungal genomes.</title>
        <authorList>
            <person name="Floudas D."/>
            <person name="Binder M."/>
            <person name="Riley R."/>
            <person name="Barry K."/>
            <person name="Blanchette R.A."/>
            <person name="Henrissat B."/>
            <person name="Martinez A.T."/>
            <person name="Otillar R."/>
            <person name="Spatafora J.W."/>
            <person name="Yadav J.S."/>
            <person name="Aerts A."/>
            <person name="Benoit I."/>
            <person name="Boyd A."/>
            <person name="Carlson A."/>
            <person name="Copeland A."/>
            <person name="Coutinho P.M."/>
            <person name="de Vries R.P."/>
            <person name="Ferreira P."/>
            <person name="Findley K."/>
            <person name="Foster B."/>
            <person name="Gaskell J."/>
            <person name="Glotzer D."/>
            <person name="Gorecki P."/>
            <person name="Heitman J."/>
            <person name="Hesse C."/>
            <person name="Hori C."/>
            <person name="Igarashi K."/>
            <person name="Jurgens J.A."/>
            <person name="Kallen N."/>
            <person name="Kersten P."/>
            <person name="Kohler A."/>
            <person name="Kuees U."/>
            <person name="Kumar T.K.A."/>
            <person name="Kuo A."/>
            <person name="LaButti K."/>
            <person name="Larrondo L.F."/>
            <person name="Lindquist E."/>
            <person name="Ling A."/>
            <person name="Lombard V."/>
            <person name="Lucas S."/>
            <person name="Lundell T."/>
            <person name="Martin R."/>
            <person name="McLaughlin D.J."/>
            <person name="Morgenstern I."/>
            <person name="Morin E."/>
            <person name="Murat C."/>
            <person name="Nagy L.G."/>
            <person name="Nolan M."/>
            <person name="Ohm R.A."/>
            <person name="Patyshakuliyeva A."/>
            <person name="Rokas A."/>
            <person name="Ruiz-Duenas F.J."/>
            <person name="Sabat G."/>
            <person name="Salamov A."/>
            <person name="Samejima M."/>
            <person name="Schmutz J."/>
            <person name="Slot J.C."/>
            <person name="St John F."/>
            <person name="Stenlid J."/>
            <person name="Sun H."/>
            <person name="Sun S."/>
            <person name="Syed K."/>
            <person name="Tsang A."/>
            <person name="Wiebenga A."/>
            <person name="Young D."/>
            <person name="Pisabarro A."/>
            <person name="Eastwood D.C."/>
            <person name="Martin F."/>
            <person name="Cullen D."/>
            <person name="Grigoriev I.V."/>
            <person name="Hibbett D.S."/>
        </authorList>
    </citation>
    <scope>NUCLEOTIDE SEQUENCE</scope>
    <source>
        <strain evidence="3">FP-58527</strain>
    </source>
</reference>
<dbReference type="eggNOG" id="ENOG502SSCY">
    <property type="taxonomic scope" value="Eukaryota"/>
</dbReference>
<dbReference type="AlphaFoldDB" id="S8FH35"/>
<keyword evidence="1" id="KW-0175">Coiled coil</keyword>
<evidence type="ECO:0000313" key="2">
    <source>
        <dbReference type="EMBL" id="EPT00711.1"/>
    </source>
</evidence>
<accession>S8FH35</accession>
<dbReference type="OrthoDB" id="3222645at2759"/>